<evidence type="ECO:0000313" key="4">
    <source>
        <dbReference type="Proteomes" id="UP001153642"/>
    </source>
</evidence>
<dbReference type="Gene3D" id="3.10.450.50">
    <property type="match status" value="1"/>
</dbReference>
<sequence length="274" mass="30712">MKHLLLIAMCIASTTQIRAQETPIFSKGEKAPNVHHTGDVWLNHISSANNTHNYNVVVATFAPNAKLDWHVHPGGQQLLITEGTGYYQERNKPVQIVKQGDVINCGPGVEHWHASTPTTSFAYLAVTANQPTQWLKSISEETYQNINVASVTREEIKELSKKKWQWMADKNVKELTKLFHKDAQFVHMGGAWGTDRELAIIESGGIWYKKADIHEVNVDVIGDTAILLNRITLLAEVGGNEVTNPFMVTEVYKKQNGSWKLANLSFVKLLTNNE</sequence>
<dbReference type="Pfam" id="PF07883">
    <property type="entry name" value="Cupin_2"/>
    <property type="match status" value="1"/>
</dbReference>
<dbReference type="Gene3D" id="2.60.120.10">
    <property type="entry name" value="Jelly Rolls"/>
    <property type="match status" value="1"/>
</dbReference>
<feature type="domain" description="Cupin type-2" evidence="1">
    <location>
        <begin position="58"/>
        <end position="126"/>
    </location>
</feature>
<accession>A0ABT6FQ89</accession>
<evidence type="ECO:0000259" key="1">
    <source>
        <dbReference type="Pfam" id="PF07883"/>
    </source>
</evidence>
<keyword evidence="4" id="KW-1185">Reference proteome</keyword>
<comment type="caution">
    <text evidence="3">The sequence shown here is derived from an EMBL/GenBank/DDBJ whole genome shotgun (WGS) entry which is preliminary data.</text>
</comment>
<dbReference type="InterPro" id="IPR014710">
    <property type="entry name" value="RmlC-like_jellyroll"/>
</dbReference>
<proteinExistence type="predicted"/>
<dbReference type="Pfam" id="PF14534">
    <property type="entry name" value="DUF4440"/>
    <property type="match status" value="1"/>
</dbReference>
<dbReference type="SUPFAM" id="SSF51182">
    <property type="entry name" value="RmlC-like cupins"/>
    <property type="match status" value="1"/>
</dbReference>
<dbReference type="SUPFAM" id="SSF54427">
    <property type="entry name" value="NTF2-like"/>
    <property type="match status" value="1"/>
</dbReference>
<dbReference type="RefSeq" id="WP_277899296.1">
    <property type="nucleotide sequence ID" value="NZ_JAPMUA010000002.1"/>
</dbReference>
<dbReference type="InterPro" id="IPR032710">
    <property type="entry name" value="NTF2-like_dom_sf"/>
</dbReference>
<dbReference type="EMBL" id="JAPMUA010000002">
    <property type="protein sequence ID" value="MDG3585436.1"/>
    <property type="molecule type" value="Genomic_DNA"/>
</dbReference>
<protein>
    <submittedName>
        <fullName evidence="3">DUF4440 domain-containing protein</fullName>
    </submittedName>
</protein>
<dbReference type="Proteomes" id="UP001153642">
    <property type="component" value="Unassembled WGS sequence"/>
</dbReference>
<dbReference type="InterPro" id="IPR013096">
    <property type="entry name" value="Cupin_2"/>
</dbReference>
<dbReference type="InterPro" id="IPR027843">
    <property type="entry name" value="DUF4440"/>
</dbReference>
<feature type="domain" description="DUF4440" evidence="2">
    <location>
        <begin position="156"/>
        <end position="261"/>
    </location>
</feature>
<dbReference type="InterPro" id="IPR011051">
    <property type="entry name" value="RmlC_Cupin_sf"/>
</dbReference>
<dbReference type="PANTHER" id="PTHR43698:SF1">
    <property type="entry name" value="BLL4564 PROTEIN"/>
    <property type="match status" value="1"/>
</dbReference>
<reference evidence="3" key="1">
    <citation type="submission" date="2022-11" db="EMBL/GenBank/DDBJ databases">
        <title>High-quality draft genome sequence of Galbibacter sp. strain CMA-7.</title>
        <authorList>
            <person name="Wei L."/>
            <person name="Dong C."/>
            <person name="Shao Z."/>
        </authorList>
    </citation>
    <scope>NUCLEOTIDE SEQUENCE</scope>
    <source>
        <strain evidence="3">CMA-7</strain>
    </source>
</reference>
<dbReference type="CDD" id="cd02233">
    <property type="entry name" value="cupin_HNL-like"/>
    <property type="match status" value="1"/>
</dbReference>
<name>A0ABT6FQ89_9FLAO</name>
<organism evidence="3 4">
    <name type="scientific">Galbibacter pacificus</name>
    <dbReference type="NCBI Taxonomy" id="2996052"/>
    <lineage>
        <taxon>Bacteria</taxon>
        <taxon>Pseudomonadati</taxon>
        <taxon>Bacteroidota</taxon>
        <taxon>Flavobacteriia</taxon>
        <taxon>Flavobacteriales</taxon>
        <taxon>Flavobacteriaceae</taxon>
        <taxon>Galbibacter</taxon>
    </lineage>
</organism>
<dbReference type="InterPro" id="IPR047263">
    <property type="entry name" value="HNL-like_cupin"/>
</dbReference>
<evidence type="ECO:0000259" key="2">
    <source>
        <dbReference type="Pfam" id="PF14534"/>
    </source>
</evidence>
<dbReference type="PANTHER" id="PTHR43698">
    <property type="entry name" value="RIBD C-TERMINAL DOMAIN CONTAINING PROTEIN"/>
    <property type="match status" value="1"/>
</dbReference>
<evidence type="ECO:0000313" key="3">
    <source>
        <dbReference type="EMBL" id="MDG3585436.1"/>
    </source>
</evidence>
<gene>
    <name evidence="3" type="ORF">OSR52_06095</name>
</gene>